<gene>
    <name evidence="2" type="ORF">SDC9_35535</name>
</gene>
<reference evidence="2" key="1">
    <citation type="submission" date="2019-08" db="EMBL/GenBank/DDBJ databases">
        <authorList>
            <person name="Kucharzyk K."/>
            <person name="Murdoch R.W."/>
            <person name="Higgins S."/>
            <person name="Loffler F."/>
        </authorList>
    </citation>
    <scope>NUCLEOTIDE SEQUENCE</scope>
</reference>
<evidence type="ECO:0000313" key="2">
    <source>
        <dbReference type="EMBL" id="MPL89499.1"/>
    </source>
</evidence>
<dbReference type="EMBL" id="VSSQ01000281">
    <property type="protein sequence ID" value="MPL89499.1"/>
    <property type="molecule type" value="Genomic_DNA"/>
</dbReference>
<name>A0A644VDQ8_9ZZZZ</name>
<accession>A0A644VDQ8</accession>
<dbReference type="AlphaFoldDB" id="A0A644VDQ8"/>
<feature type="region of interest" description="Disordered" evidence="1">
    <location>
        <begin position="82"/>
        <end position="107"/>
    </location>
</feature>
<protein>
    <submittedName>
        <fullName evidence="2">Uncharacterized protein</fullName>
    </submittedName>
</protein>
<feature type="region of interest" description="Disordered" evidence="1">
    <location>
        <begin position="46"/>
        <end position="66"/>
    </location>
</feature>
<evidence type="ECO:0000256" key="1">
    <source>
        <dbReference type="SAM" id="MobiDB-lite"/>
    </source>
</evidence>
<sequence>MIGRPRDVELQGVHDLLLVLGAVVGGFVTPADVVVGEVLHEDVAHVGHGNPDQQEEAHQQVQAEQHVGLRGKVERDQVVHEGAGQLEVGRSGSPGSQAQHAEEHEDKQVEVMLGGAVAAQAFIGATAQNKADAAHNDAQRASQGTGADNIADKDHQTALGVKAQNLRDGGKQHHDGAAHEHVHAHMEGIGAHPELEVVFKGGVQEKHFGQQGLDVAHVSDVTRLGPPVLFFHKAAAVHRLGAFVRHGVQLPAHVQGAGCKIRFDLEVGHAEKAGYRQIAKNVKKCGHAFTPVGSRCR</sequence>
<proteinExistence type="predicted"/>
<comment type="caution">
    <text evidence="2">The sequence shown here is derived from an EMBL/GenBank/DDBJ whole genome shotgun (WGS) entry which is preliminary data.</text>
</comment>
<organism evidence="2">
    <name type="scientific">bioreactor metagenome</name>
    <dbReference type="NCBI Taxonomy" id="1076179"/>
    <lineage>
        <taxon>unclassified sequences</taxon>
        <taxon>metagenomes</taxon>
        <taxon>ecological metagenomes</taxon>
    </lineage>
</organism>